<feature type="non-terminal residue" evidence="1">
    <location>
        <position position="92"/>
    </location>
</feature>
<dbReference type="EMBL" id="JAPFFJ010000005">
    <property type="protein sequence ID" value="KAJ6427947.1"/>
    <property type="molecule type" value="Genomic_DNA"/>
</dbReference>
<reference evidence="1 2" key="1">
    <citation type="journal article" date="2023" name="Int. J. Mol. Sci.">
        <title>De Novo Assembly and Annotation of 11 Diverse Shrub Willow (Salix) Genomes Reveals Novel Gene Organization in Sex-Linked Regions.</title>
        <authorList>
            <person name="Hyden B."/>
            <person name="Feng K."/>
            <person name="Yates T.B."/>
            <person name="Jawdy S."/>
            <person name="Cereghino C."/>
            <person name="Smart L.B."/>
            <person name="Muchero W."/>
        </authorList>
    </citation>
    <scope>NUCLEOTIDE SEQUENCE [LARGE SCALE GENOMIC DNA]</scope>
    <source>
        <tissue evidence="1">Shoot tip</tissue>
    </source>
</reference>
<accession>A0AAD6PF03</accession>
<proteinExistence type="predicted"/>
<keyword evidence="2" id="KW-1185">Reference proteome</keyword>
<name>A0AAD6PF03_9ROSI</name>
<gene>
    <name evidence="1" type="ORF">OIU84_023367</name>
</gene>
<evidence type="ECO:0000313" key="1">
    <source>
        <dbReference type="EMBL" id="KAJ6427947.1"/>
    </source>
</evidence>
<comment type="caution">
    <text evidence="1">The sequence shown here is derived from an EMBL/GenBank/DDBJ whole genome shotgun (WGS) entry which is preliminary data.</text>
</comment>
<sequence>MKNLNAYKVKLQMIPLCVFCYRNRIESAFKSKTQKPCWLGRILLTNWYGNTQIDSYIKHDMKIMQHSTTYPSTICIKRIPLNIESAAIFFSK</sequence>
<organism evidence="1 2">
    <name type="scientific">Salix udensis</name>
    <dbReference type="NCBI Taxonomy" id="889485"/>
    <lineage>
        <taxon>Eukaryota</taxon>
        <taxon>Viridiplantae</taxon>
        <taxon>Streptophyta</taxon>
        <taxon>Embryophyta</taxon>
        <taxon>Tracheophyta</taxon>
        <taxon>Spermatophyta</taxon>
        <taxon>Magnoliopsida</taxon>
        <taxon>eudicotyledons</taxon>
        <taxon>Gunneridae</taxon>
        <taxon>Pentapetalae</taxon>
        <taxon>rosids</taxon>
        <taxon>fabids</taxon>
        <taxon>Malpighiales</taxon>
        <taxon>Salicaceae</taxon>
        <taxon>Saliceae</taxon>
        <taxon>Salix</taxon>
    </lineage>
</organism>
<dbReference type="AlphaFoldDB" id="A0AAD6PF03"/>
<evidence type="ECO:0000313" key="2">
    <source>
        <dbReference type="Proteomes" id="UP001162972"/>
    </source>
</evidence>
<protein>
    <submittedName>
        <fullName evidence="1">Uncharacterized protein</fullName>
    </submittedName>
</protein>
<dbReference type="Proteomes" id="UP001162972">
    <property type="component" value="Chromosome 1"/>
</dbReference>